<reference evidence="3" key="1">
    <citation type="journal article" date="2020" name="Nature">
        <title>Giant virus diversity and host interactions through global metagenomics.</title>
        <authorList>
            <person name="Schulz F."/>
            <person name="Roux S."/>
            <person name="Paez-Espino D."/>
            <person name="Jungbluth S."/>
            <person name="Walsh D.A."/>
            <person name="Denef V.J."/>
            <person name="McMahon K.D."/>
            <person name="Konstantinidis K.T."/>
            <person name="Eloe-Fadrosh E.A."/>
            <person name="Kyrpides N.C."/>
            <person name="Woyke T."/>
        </authorList>
    </citation>
    <scope>NUCLEOTIDE SEQUENCE</scope>
    <source>
        <strain evidence="3">GVMAG-M-3300010160-4</strain>
    </source>
</reference>
<dbReference type="PANTHER" id="PTHR11080:SF2">
    <property type="entry name" value="LD05707P"/>
    <property type="match status" value="1"/>
</dbReference>
<evidence type="ECO:0000313" key="3">
    <source>
        <dbReference type="EMBL" id="QHS89846.1"/>
    </source>
</evidence>
<dbReference type="Gene3D" id="3.40.50.850">
    <property type="entry name" value="Isochorismatase-like"/>
    <property type="match status" value="1"/>
</dbReference>
<comment type="similarity">
    <text evidence="1">Belongs to the isochorismatase family.</text>
</comment>
<dbReference type="PANTHER" id="PTHR11080">
    <property type="entry name" value="PYRAZINAMIDASE/NICOTINAMIDASE"/>
    <property type="match status" value="1"/>
</dbReference>
<evidence type="ECO:0000256" key="2">
    <source>
        <dbReference type="ARBA" id="ARBA00022801"/>
    </source>
</evidence>
<proteinExistence type="inferred from homology"/>
<keyword evidence="2" id="KW-0378">Hydrolase</keyword>
<organism evidence="3">
    <name type="scientific">viral metagenome</name>
    <dbReference type="NCBI Taxonomy" id="1070528"/>
    <lineage>
        <taxon>unclassified sequences</taxon>
        <taxon>metagenomes</taxon>
        <taxon>organismal metagenomes</taxon>
    </lineage>
</organism>
<dbReference type="EMBL" id="MN739120">
    <property type="protein sequence ID" value="QHS89846.1"/>
    <property type="molecule type" value="Genomic_DNA"/>
</dbReference>
<sequence length="430" mass="49271">MTSQTPTFDSLPTQNQHQIKGFVGQNLDFRNTTLLKKICVIICKHKGLLTFFESEQYSNPTVDKCINDLSNHSFQNNHTVKTNLIDLDHISRTQYCPSFEQIRVATSEKLISFIKQHIQSVSHSCLLEIGLEIIYLSANLHDNLSPSEKNVLYQNHKVTEFLVSENPVEKKVLFIIDPQNDFHDDGSLAVPGANEDSIRIGELIEKKGEIFDEIVVTLDTHPVHHIGHSHYWTNSNGESPSEFTTITEEDIRKRIWYPVDQLKYDYAIQYAHSLEKEGKFKICIWPYHCLCGTHGHCVFPYLNEKLFNWSKKYKKDVHYFMKGQNPDTEMYSVFRGEVEIKQDPRTHFNMGLVNLLASKKLEVLVCGQALSHCVNYSVTDLLCSHTFPANRLTLLVDGSSPVTGYKENGEKFIKKIVLNGVKLGKTTDYL</sequence>
<evidence type="ECO:0000256" key="1">
    <source>
        <dbReference type="ARBA" id="ARBA00006336"/>
    </source>
</evidence>
<dbReference type="GO" id="GO:0016787">
    <property type="term" value="F:hydrolase activity"/>
    <property type="evidence" value="ECO:0007669"/>
    <property type="project" value="UniProtKB-KW"/>
</dbReference>
<name>A0A6C0BCJ9_9ZZZZ</name>
<evidence type="ECO:0008006" key="4">
    <source>
        <dbReference type="Google" id="ProtNLM"/>
    </source>
</evidence>
<dbReference type="InterPro" id="IPR052347">
    <property type="entry name" value="Isochorismatase_Nicotinamidase"/>
</dbReference>
<protein>
    <recommendedName>
        <fullName evidence="4">Isochorismatase-like domain-containing protein</fullName>
    </recommendedName>
</protein>
<accession>A0A6C0BCJ9</accession>
<dbReference type="AlphaFoldDB" id="A0A6C0BCJ9"/>
<dbReference type="InterPro" id="IPR036380">
    <property type="entry name" value="Isochorismatase-like_sf"/>
</dbReference>
<dbReference type="SUPFAM" id="SSF52499">
    <property type="entry name" value="Isochorismatase-like hydrolases"/>
    <property type="match status" value="1"/>
</dbReference>